<evidence type="ECO:0000313" key="2">
    <source>
        <dbReference type="EMBL" id="KAG2579402.1"/>
    </source>
</evidence>
<comment type="caution">
    <text evidence="2">The sequence shown here is derived from an EMBL/GenBank/DDBJ whole genome shotgun (WGS) entry which is preliminary data.</text>
</comment>
<gene>
    <name evidence="2" type="ORF">PVAP13_6NG278100</name>
</gene>
<evidence type="ECO:0000313" key="3">
    <source>
        <dbReference type="Proteomes" id="UP000823388"/>
    </source>
</evidence>
<feature type="region of interest" description="Disordered" evidence="1">
    <location>
        <begin position="106"/>
        <end position="130"/>
    </location>
</feature>
<organism evidence="2 3">
    <name type="scientific">Panicum virgatum</name>
    <name type="common">Blackwell switchgrass</name>
    <dbReference type="NCBI Taxonomy" id="38727"/>
    <lineage>
        <taxon>Eukaryota</taxon>
        <taxon>Viridiplantae</taxon>
        <taxon>Streptophyta</taxon>
        <taxon>Embryophyta</taxon>
        <taxon>Tracheophyta</taxon>
        <taxon>Spermatophyta</taxon>
        <taxon>Magnoliopsida</taxon>
        <taxon>Liliopsida</taxon>
        <taxon>Poales</taxon>
        <taxon>Poaceae</taxon>
        <taxon>PACMAD clade</taxon>
        <taxon>Panicoideae</taxon>
        <taxon>Panicodae</taxon>
        <taxon>Paniceae</taxon>
        <taxon>Panicinae</taxon>
        <taxon>Panicum</taxon>
        <taxon>Panicum sect. Hiantes</taxon>
    </lineage>
</organism>
<proteinExistence type="predicted"/>
<dbReference type="AlphaFoldDB" id="A0A8T0R1D8"/>
<keyword evidence="3" id="KW-1185">Reference proteome</keyword>
<evidence type="ECO:0000256" key="1">
    <source>
        <dbReference type="SAM" id="MobiDB-lite"/>
    </source>
</evidence>
<feature type="region of interest" description="Disordered" evidence="1">
    <location>
        <begin position="1"/>
        <end position="93"/>
    </location>
</feature>
<sequence>MTFPPSQNLEPEPTSNKKRKGTDSTCGASGSLEITSRKKGKRDYSNSGASKRSRSGSNQPEHVSIELPMSKDQPKVNVKLKGKRRKKEVDKTAAKTNLLQFDSLAMGTRSKRLQPSSPALGTRSKRRLSL</sequence>
<accession>A0A8T0R1D8</accession>
<reference evidence="2" key="1">
    <citation type="submission" date="2020-05" db="EMBL/GenBank/DDBJ databases">
        <title>WGS assembly of Panicum virgatum.</title>
        <authorList>
            <person name="Lovell J.T."/>
            <person name="Jenkins J."/>
            <person name="Shu S."/>
            <person name="Juenger T.E."/>
            <person name="Schmutz J."/>
        </authorList>
    </citation>
    <scope>NUCLEOTIDE SEQUENCE</scope>
    <source>
        <strain evidence="2">AP13</strain>
    </source>
</reference>
<feature type="compositionally biased region" description="Polar residues" evidence="1">
    <location>
        <begin position="23"/>
        <end position="34"/>
    </location>
</feature>
<dbReference type="EMBL" id="CM029048">
    <property type="protein sequence ID" value="KAG2579402.1"/>
    <property type="molecule type" value="Genomic_DNA"/>
</dbReference>
<feature type="compositionally biased region" description="Polar residues" evidence="1">
    <location>
        <begin position="45"/>
        <end position="61"/>
    </location>
</feature>
<dbReference type="OrthoDB" id="695145at2759"/>
<dbReference type="Proteomes" id="UP000823388">
    <property type="component" value="Chromosome 6N"/>
</dbReference>
<name>A0A8T0R1D8_PANVG</name>
<protein>
    <submittedName>
        <fullName evidence="2">Uncharacterized protein</fullName>
    </submittedName>
</protein>